<dbReference type="InterPro" id="IPR006439">
    <property type="entry name" value="HAD-SF_hydro_IA"/>
</dbReference>
<dbReference type="Gene3D" id="3.40.50.1000">
    <property type="entry name" value="HAD superfamily/HAD-like"/>
    <property type="match status" value="1"/>
</dbReference>
<dbReference type="SUPFAM" id="SSF56784">
    <property type="entry name" value="HAD-like"/>
    <property type="match status" value="1"/>
</dbReference>
<protein>
    <submittedName>
        <fullName evidence="1">Haloacid dehalogenase superfamily, subfamily IA, variant 3 with third motif having DD or ED</fullName>
    </submittedName>
</protein>
<gene>
    <name evidence="1" type="ORF">SAMN02745243_00370</name>
</gene>
<keyword evidence="2" id="KW-1185">Reference proteome</keyword>
<dbReference type="OrthoDB" id="9797743at2"/>
<organism evidence="1 2">
    <name type="scientific">Hespellia stercorisuis DSM 15480</name>
    <dbReference type="NCBI Taxonomy" id="1121950"/>
    <lineage>
        <taxon>Bacteria</taxon>
        <taxon>Bacillati</taxon>
        <taxon>Bacillota</taxon>
        <taxon>Clostridia</taxon>
        <taxon>Lachnospirales</taxon>
        <taxon>Lachnospiraceae</taxon>
        <taxon>Hespellia</taxon>
    </lineage>
</organism>
<dbReference type="PRINTS" id="PR00413">
    <property type="entry name" value="HADHALOGNASE"/>
</dbReference>
<dbReference type="RefSeq" id="WP_084533877.1">
    <property type="nucleotide sequence ID" value="NZ_FQZY01000007.1"/>
</dbReference>
<dbReference type="InterPro" id="IPR023214">
    <property type="entry name" value="HAD_sf"/>
</dbReference>
<dbReference type="PANTHER" id="PTHR18901:SF38">
    <property type="entry name" value="PSEUDOURIDINE-5'-PHOSPHATASE"/>
    <property type="match status" value="1"/>
</dbReference>
<dbReference type="PANTHER" id="PTHR18901">
    <property type="entry name" value="2-DEOXYGLUCOSE-6-PHOSPHATE PHOSPHATASE 2"/>
    <property type="match status" value="1"/>
</dbReference>
<evidence type="ECO:0000313" key="2">
    <source>
        <dbReference type="Proteomes" id="UP000184301"/>
    </source>
</evidence>
<dbReference type="AlphaFoldDB" id="A0A1M6IK04"/>
<dbReference type="InterPro" id="IPR036412">
    <property type="entry name" value="HAD-like_sf"/>
</dbReference>
<dbReference type="SFLD" id="SFLDS00003">
    <property type="entry name" value="Haloacid_Dehalogenase"/>
    <property type="match status" value="1"/>
</dbReference>
<evidence type="ECO:0000313" key="1">
    <source>
        <dbReference type="EMBL" id="SHJ34768.1"/>
    </source>
</evidence>
<dbReference type="CDD" id="cd07505">
    <property type="entry name" value="HAD_BPGM-like"/>
    <property type="match status" value="1"/>
</dbReference>
<dbReference type="Proteomes" id="UP000184301">
    <property type="component" value="Unassembled WGS sequence"/>
</dbReference>
<dbReference type="SFLD" id="SFLDG01129">
    <property type="entry name" value="C1.5:_HAD__Beta-PGM__Phosphata"/>
    <property type="match status" value="1"/>
</dbReference>
<dbReference type="InterPro" id="IPR023198">
    <property type="entry name" value="PGP-like_dom2"/>
</dbReference>
<dbReference type="InterPro" id="IPR041492">
    <property type="entry name" value="HAD_2"/>
</dbReference>
<proteinExistence type="predicted"/>
<dbReference type="Gene3D" id="1.10.150.240">
    <property type="entry name" value="Putative phosphatase, domain 2"/>
    <property type="match status" value="1"/>
</dbReference>
<dbReference type="Pfam" id="PF13419">
    <property type="entry name" value="HAD_2"/>
    <property type="match status" value="1"/>
</dbReference>
<name>A0A1M6IK04_9FIRM</name>
<sequence>MKAELRKLMDSGRMEGVIFDMDGVLLDSMSVWDHAGEHYLQSMGISPEPQLGTILLEMNMEQGARYLKEQYQLEENLEQIMNGINRTVRQAYEQTIPLKQYVPELLRELGRRGIRMAVATSSDREIAEAALKRLEIASCFEGIFPCSEYETSKREPLIFEKAREKMKTECTGTWVFEDSVLAASTAQRAGFGTVGVFDESSRASQGELQNVCDYYLTEKETLAARL</sequence>
<reference evidence="1 2" key="1">
    <citation type="submission" date="2016-11" db="EMBL/GenBank/DDBJ databases">
        <authorList>
            <person name="Jaros S."/>
            <person name="Januszkiewicz K."/>
            <person name="Wedrychowicz H."/>
        </authorList>
    </citation>
    <scope>NUCLEOTIDE SEQUENCE [LARGE SCALE GENOMIC DNA]</scope>
    <source>
        <strain evidence="1 2">DSM 15480</strain>
    </source>
</reference>
<dbReference type="STRING" id="1121950.SAMN02745243_00370"/>
<accession>A0A1M6IK04</accession>
<dbReference type="GO" id="GO:0016791">
    <property type="term" value="F:phosphatase activity"/>
    <property type="evidence" value="ECO:0007669"/>
    <property type="project" value="TreeGrafter"/>
</dbReference>
<dbReference type="EMBL" id="FQZY01000007">
    <property type="protein sequence ID" value="SHJ34768.1"/>
    <property type="molecule type" value="Genomic_DNA"/>
</dbReference>